<dbReference type="InterPro" id="IPR010071">
    <property type="entry name" value="AA_adenyl_dom"/>
</dbReference>
<dbReference type="PROSITE" id="PS00606">
    <property type="entry name" value="KS3_1"/>
    <property type="match status" value="1"/>
</dbReference>
<dbReference type="InterPro" id="IPR016039">
    <property type="entry name" value="Thiolase-like"/>
</dbReference>
<dbReference type="InterPro" id="IPR045851">
    <property type="entry name" value="AMP-bd_C_sf"/>
</dbReference>
<evidence type="ECO:0000256" key="6">
    <source>
        <dbReference type="ARBA" id="ARBA00022737"/>
    </source>
</evidence>
<evidence type="ECO:0000256" key="10">
    <source>
        <dbReference type="SAM" id="MobiDB-lite"/>
    </source>
</evidence>
<evidence type="ECO:0000256" key="8">
    <source>
        <dbReference type="ARBA" id="ARBA00029443"/>
    </source>
</evidence>
<dbReference type="SUPFAM" id="SSF47336">
    <property type="entry name" value="ACP-like"/>
    <property type="match status" value="2"/>
</dbReference>
<dbReference type="Pfam" id="PF00668">
    <property type="entry name" value="Condensation"/>
    <property type="match status" value="1"/>
</dbReference>
<dbReference type="Proteomes" id="UP000191518">
    <property type="component" value="Unassembled WGS sequence"/>
</dbReference>
<feature type="domain" description="Carrier" evidence="11">
    <location>
        <begin position="3512"/>
        <end position="3587"/>
    </location>
</feature>
<evidence type="ECO:0000256" key="3">
    <source>
        <dbReference type="ARBA" id="ARBA00022598"/>
    </source>
</evidence>
<dbReference type="InterPro" id="IPR049900">
    <property type="entry name" value="PKS_mFAS_DH"/>
</dbReference>
<dbReference type="SUPFAM" id="SSF52777">
    <property type="entry name" value="CoA-dependent acyltransferases"/>
    <property type="match status" value="2"/>
</dbReference>
<comment type="similarity">
    <text evidence="8">In the C-terminal section; belongs to the NRP synthetase family.</text>
</comment>
<keyword evidence="4" id="KW-0489">Methyltransferase</keyword>
<dbReference type="Pfam" id="PF00550">
    <property type="entry name" value="PP-binding"/>
    <property type="match status" value="2"/>
</dbReference>
<dbReference type="InterPro" id="IPR036291">
    <property type="entry name" value="NAD(P)-bd_dom_sf"/>
</dbReference>
<evidence type="ECO:0000259" key="11">
    <source>
        <dbReference type="PROSITE" id="PS50075"/>
    </source>
</evidence>
<dbReference type="GO" id="GO:0006633">
    <property type="term" value="P:fatty acid biosynthetic process"/>
    <property type="evidence" value="ECO:0007669"/>
    <property type="project" value="InterPro"/>
</dbReference>
<dbReference type="SUPFAM" id="SSF53335">
    <property type="entry name" value="S-adenosyl-L-methionine-dependent methyltransferases"/>
    <property type="match status" value="1"/>
</dbReference>
<evidence type="ECO:0008006" key="16">
    <source>
        <dbReference type="Google" id="ProtNLM"/>
    </source>
</evidence>
<dbReference type="SMART" id="SM00825">
    <property type="entry name" value="PKS_KS"/>
    <property type="match status" value="1"/>
</dbReference>
<dbReference type="InterPro" id="IPR013120">
    <property type="entry name" value="FAR_NAD-bd"/>
</dbReference>
<dbReference type="Pfam" id="PF00501">
    <property type="entry name" value="AMP-binding"/>
    <property type="match status" value="1"/>
</dbReference>
<dbReference type="PANTHER" id="PTHR43775:SF20">
    <property type="entry name" value="HYBRID PKS-NRPS SYNTHETASE APDA"/>
    <property type="match status" value="1"/>
</dbReference>
<comment type="caution">
    <text evidence="14">The sequence shown here is derived from an EMBL/GenBank/DDBJ whole genome shotgun (WGS) entry which is preliminary data.</text>
</comment>
<evidence type="ECO:0000256" key="7">
    <source>
        <dbReference type="ARBA" id="ARBA00023268"/>
    </source>
</evidence>
<dbReference type="CDD" id="cd19532">
    <property type="entry name" value="C_PKS-NRPS"/>
    <property type="match status" value="1"/>
</dbReference>
<dbReference type="InterPro" id="IPR036736">
    <property type="entry name" value="ACP-like_sf"/>
</dbReference>
<dbReference type="SUPFAM" id="SSF53901">
    <property type="entry name" value="Thiolase-like"/>
    <property type="match status" value="1"/>
</dbReference>
<dbReference type="InterPro" id="IPR032821">
    <property type="entry name" value="PKS_assoc"/>
</dbReference>
<dbReference type="Pfam" id="PF00698">
    <property type="entry name" value="Acyl_transf_1"/>
    <property type="match status" value="1"/>
</dbReference>
<dbReference type="GO" id="GO:1901336">
    <property type="term" value="P:lactone biosynthetic process"/>
    <property type="evidence" value="ECO:0007669"/>
    <property type="project" value="UniProtKB-ARBA"/>
</dbReference>
<dbReference type="PROSITE" id="PS52019">
    <property type="entry name" value="PKS_MFAS_DH"/>
    <property type="match status" value="1"/>
</dbReference>
<evidence type="ECO:0000256" key="4">
    <source>
        <dbReference type="ARBA" id="ARBA00022603"/>
    </source>
</evidence>
<dbReference type="InterPro" id="IPR023213">
    <property type="entry name" value="CAT-like_dom_sf"/>
</dbReference>
<dbReference type="SUPFAM" id="SSF55048">
    <property type="entry name" value="Probable ACP-binding domain of malonyl-CoA ACP transacylase"/>
    <property type="match status" value="1"/>
</dbReference>
<keyword evidence="3" id="KW-0436">Ligase</keyword>
<dbReference type="FunFam" id="3.40.47.10:FF:000019">
    <property type="entry name" value="Polyketide synthase type I"/>
    <property type="match status" value="1"/>
</dbReference>
<keyword evidence="7" id="KW-0511">Multifunctional enzyme</keyword>
<dbReference type="GO" id="GO:0004312">
    <property type="term" value="F:fatty acid synthase activity"/>
    <property type="evidence" value="ECO:0007669"/>
    <property type="project" value="TreeGrafter"/>
</dbReference>
<dbReference type="Pfam" id="PF21089">
    <property type="entry name" value="PKS_DH_N"/>
    <property type="match status" value="1"/>
</dbReference>
<accession>A0A1V6RUG9</accession>
<dbReference type="GO" id="GO:0009403">
    <property type="term" value="P:toxin biosynthetic process"/>
    <property type="evidence" value="ECO:0007669"/>
    <property type="project" value="UniProtKB-ARBA"/>
</dbReference>
<keyword evidence="15" id="KW-1185">Reference proteome</keyword>
<evidence type="ECO:0000313" key="14">
    <source>
        <dbReference type="EMBL" id="OQE05417.1"/>
    </source>
</evidence>
<evidence type="ECO:0000313" key="15">
    <source>
        <dbReference type="Proteomes" id="UP000191518"/>
    </source>
</evidence>
<dbReference type="Pfam" id="PF16197">
    <property type="entry name" value="KAsynt_C_assoc"/>
    <property type="match status" value="1"/>
</dbReference>
<dbReference type="Pfam" id="PF00109">
    <property type="entry name" value="ketoacyl-synt"/>
    <property type="match status" value="1"/>
</dbReference>
<evidence type="ECO:0000256" key="9">
    <source>
        <dbReference type="PROSITE-ProRule" id="PRU01363"/>
    </source>
</evidence>
<dbReference type="SMART" id="SM00822">
    <property type="entry name" value="PKS_KR"/>
    <property type="match status" value="1"/>
</dbReference>
<dbReference type="NCBIfam" id="TIGR01733">
    <property type="entry name" value="AA-adenyl-dom"/>
    <property type="match status" value="1"/>
</dbReference>
<feature type="region of interest" description="C-terminal hotdog fold" evidence="9">
    <location>
        <begin position="1082"/>
        <end position="1231"/>
    </location>
</feature>
<dbReference type="STRING" id="29845.A0A1V6RUG9"/>
<feature type="domain" description="Ketosynthase family 3 (KS3)" evidence="12">
    <location>
        <begin position="5"/>
        <end position="439"/>
    </location>
</feature>
<gene>
    <name evidence="14" type="ORF">PENVUL_c024G09957</name>
</gene>
<feature type="domain" description="Carrier" evidence="11">
    <location>
        <begin position="2356"/>
        <end position="2433"/>
    </location>
</feature>
<dbReference type="GO" id="GO:0030639">
    <property type="term" value="P:polyketide biosynthetic process"/>
    <property type="evidence" value="ECO:0007669"/>
    <property type="project" value="UniProtKB-ARBA"/>
</dbReference>
<dbReference type="InterPro" id="IPR000873">
    <property type="entry name" value="AMP-dep_synth/lig_dom"/>
</dbReference>
<dbReference type="InterPro" id="IPR042104">
    <property type="entry name" value="PKS_dehydratase_sf"/>
</dbReference>
<proteinExistence type="inferred from homology"/>
<dbReference type="Gene3D" id="3.40.47.10">
    <property type="match status" value="1"/>
</dbReference>
<dbReference type="OrthoDB" id="329835at2759"/>
<dbReference type="InterPro" id="IPR013968">
    <property type="entry name" value="PKS_KR"/>
</dbReference>
<dbReference type="EMBL" id="MDYP01000024">
    <property type="protein sequence ID" value="OQE05417.1"/>
    <property type="molecule type" value="Genomic_DNA"/>
</dbReference>
<dbReference type="SMART" id="SM00826">
    <property type="entry name" value="PKS_DH"/>
    <property type="match status" value="1"/>
</dbReference>
<dbReference type="InterPro" id="IPR050091">
    <property type="entry name" value="PKS_NRPS_Biosynth_Enz"/>
</dbReference>
<feature type="region of interest" description="N-terminal hotdog fold" evidence="9">
    <location>
        <begin position="932"/>
        <end position="1067"/>
    </location>
</feature>
<dbReference type="Gene3D" id="3.40.50.720">
    <property type="entry name" value="NAD(P)-binding Rossmann-like Domain"/>
    <property type="match status" value="3"/>
</dbReference>
<dbReference type="SUPFAM" id="SSF56801">
    <property type="entry name" value="Acetyl-CoA synthetase-like"/>
    <property type="match status" value="1"/>
</dbReference>
<dbReference type="Gene3D" id="3.10.129.110">
    <property type="entry name" value="Polyketide synthase dehydratase"/>
    <property type="match status" value="1"/>
</dbReference>
<dbReference type="InterPro" id="IPR001242">
    <property type="entry name" value="Condensation_dom"/>
</dbReference>
<dbReference type="GO" id="GO:0004315">
    <property type="term" value="F:3-oxoacyl-[acyl-carrier-protein] synthase activity"/>
    <property type="evidence" value="ECO:0007669"/>
    <property type="project" value="InterPro"/>
</dbReference>
<dbReference type="Gene3D" id="3.40.366.10">
    <property type="entry name" value="Malonyl-Coenzyme A Acyl Carrier Protein, domain 2"/>
    <property type="match status" value="1"/>
</dbReference>
<dbReference type="InterPro" id="IPR049552">
    <property type="entry name" value="PKS_DH_N"/>
</dbReference>
<keyword evidence="6" id="KW-0677">Repeat</keyword>
<dbReference type="Gene3D" id="3.40.50.150">
    <property type="entry name" value="Vaccinia Virus protein VP39"/>
    <property type="match status" value="1"/>
</dbReference>
<dbReference type="SUPFAM" id="SSF51735">
    <property type="entry name" value="NAD(P)-binding Rossmann-fold domains"/>
    <property type="match status" value="3"/>
</dbReference>
<dbReference type="CDD" id="cd00833">
    <property type="entry name" value="PKS"/>
    <property type="match status" value="1"/>
</dbReference>
<evidence type="ECO:0000256" key="1">
    <source>
        <dbReference type="ARBA" id="ARBA00022450"/>
    </source>
</evidence>
<keyword evidence="1" id="KW-0596">Phosphopantetheine</keyword>
<protein>
    <recommendedName>
        <fullName evidence="16">Carrier domain-containing protein</fullName>
    </recommendedName>
</protein>
<dbReference type="InterPro" id="IPR057326">
    <property type="entry name" value="KR_dom"/>
</dbReference>
<keyword evidence="2" id="KW-0597">Phosphoprotein</keyword>
<dbReference type="GO" id="GO:0031177">
    <property type="term" value="F:phosphopantetheine binding"/>
    <property type="evidence" value="ECO:0007669"/>
    <property type="project" value="InterPro"/>
</dbReference>
<dbReference type="InterPro" id="IPR020806">
    <property type="entry name" value="PKS_PP-bd"/>
</dbReference>
<feature type="region of interest" description="Disordered" evidence="10">
    <location>
        <begin position="2462"/>
        <end position="2525"/>
    </location>
</feature>
<dbReference type="PANTHER" id="PTHR43775">
    <property type="entry name" value="FATTY ACID SYNTHASE"/>
    <property type="match status" value="1"/>
</dbReference>
<dbReference type="Gene3D" id="1.10.1200.10">
    <property type="entry name" value="ACP-like"/>
    <property type="match status" value="2"/>
</dbReference>
<dbReference type="InterPro" id="IPR020841">
    <property type="entry name" value="PKS_Beta-ketoAc_synthase_dom"/>
</dbReference>
<dbReference type="InterPro" id="IPR042099">
    <property type="entry name" value="ANL_N_sf"/>
</dbReference>
<dbReference type="InterPro" id="IPR016036">
    <property type="entry name" value="Malonyl_transacylase_ACP-bd"/>
</dbReference>
<dbReference type="InterPro" id="IPR029063">
    <property type="entry name" value="SAM-dependent_MTases_sf"/>
</dbReference>
<dbReference type="Gene3D" id="3.30.559.10">
    <property type="entry name" value="Chloramphenicol acetyltransferase-like domain"/>
    <property type="match status" value="1"/>
</dbReference>
<dbReference type="PROSITE" id="PS52004">
    <property type="entry name" value="KS3_2"/>
    <property type="match status" value="1"/>
</dbReference>
<name>A0A1V6RUG9_9EURO</name>
<evidence type="ECO:0000259" key="13">
    <source>
        <dbReference type="PROSITE" id="PS52019"/>
    </source>
</evidence>
<dbReference type="InterPro" id="IPR018201">
    <property type="entry name" value="Ketoacyl_synth_AS"/>
</dbReference>
<dbReference type="InterPro" id="IPR016035">
    <property type="entry name" value="Acyl_Trfase/lysoPLipase"/>
</dbReference>
<dbReference type="Gene3D" id="3.30.559.30">
    <property type="entry name" value="Nonribosomal peptide synthetase, condensation domain"/>
    <property type="match status" value="1"/>
</dbReference>
<dbReference type="Gene3D" id="3.30.70.3290">
    <property type="match status" value="1"/>
</dbReference>
<dbReference type="InterPro" id="IPR009081">
    <property type="entry name" value="PP-bd_ACP"/>
</dbReference>
<sequence length="3938" mass="430329">MINTPEPVAIVGIGCRFPGGANTPAKLWELLEQRRDILKPIPSDRLNAKGFFDADGERQGCMNVQHAYTLDEDIRQFDASFFKTNALEAEAMDPQQRILLEVVYEALESAGCAMERMQGSDTSVYVGSMTGDYHEMLLRDPEDMPKYMATGTARSILSNRISYFYDWKGPSMTIDTACSSSLVALHEAVQSLRQGVSQVACAAGANLILGPEMMISESKLHMLSPTGRSRMWDAAADGYARGEGFSAVILKTLSRAIADGDFIHCIVRETGVNSDGRTNGITLPSSVSQTALIRQTYARAGIDLEKEPCQYFEAHGTGTPAGDPIEARAICEAFFPPSQGQVASTQPMFVGSVKTGIGHLEGCAGLAGLVKASEAVRRGVIPPNMLFETLNPDVLPWVNRLQVPTVALPWPTVADGSPRRASVNSFGFGGTNAHAIIESFENKHLGLSQTCEKVIPIPLVFSANSEISLRSQIESYYHLLESPDRASPVDISLTLQSKRSQHAVRVAFSGHDRASLLQSIQGSLTKEDSMGVRIDQKVDRPRILGIFTGQGAQWPTMGRELLRTSSVAQDIVQRLQGSLEKLPDPPSWTLADQIQADHASSRLAEASVAQPLCTAVQIILVDLLKIAGVTFNVVIGHSSGEIGAAYAAGMITAEDAIRIAYYRGVHAKLARGADGEKGAMMAAGMSYEDACDFCEQYFPGRLDVAASNAPGSVTLSGNEDAVYEAKALLDDQGKFARKLLVDTAYHSPHMEQCSIPYSTSLAACGIRPQPARDDCTWVSSVHGYRMQGEEHVESLTGEYWNDNMVNPVLFSIAVEVAVTGELPCDIALELGPHPALKSPFNQTFKQATTGSIAYSGTLSRDRHDVSALSDTLGFLWTRLGSSSVDFERFAAAFSIAPQWIPGLPAYSWDHRQSYWRESNKSANYRRRAQPRHPLLGSRSTEDIDQNLRWMQTLRLGELPWLNGHKVEGQVIYPAAAYLVMAIESCNDVAKDRGIQLLELYDVDIANAISLSEDAPGVDVLFSLSPRDAGSQSDMITAEWACYSRMGEGKGSWRLNARGHVRMVFGDVNSEILPPRAALEGAFVDVDVDRFYGALTEIGLNYTGAFRSLNSICRRSGVSSATLHQIPSPPLAGSIHPAILDAAFQSIFAAFCWPGDGSLRAPFVPTKLTSLRIVNGALVQAADQVQVVASIAEASGQAISADLDLYALREGNKALVQIQGLRCSCLTPPGPNDYKELYSQNVWELDIGSGISSLAAVENDAPEDLQLINLCERLSYYYLRLLNAEVDRSEVPGMEWNFQCIFEWIDYLFPWIESGTHPTIRKEWATDDPSWLLDQVTRFPDSVDLQLITAVGTHLPQVVRRETTMLEHMVRDDVLNRFYKFGLGFQRANGFMGQVLKQIAHRYPRSKILEIGAGTGGATKGILESLGETFESYTYTDISTGFFEAAATRFEPWAHKIKFRPLNVELDLSEQAYGDQTFDVIVASNVLHATKNLSATMQNVRRLLKPGGFLVLLEVTSEIVRVKLMMSGLPGWWLGGDDGRRMGPTITRDQWDSLLKETGFSGVDNVTHDFIDTSKHMTSVMVSQAVDENVMLLRQPLHQNSQWSLPSTTIIGGCTSNIAVQAQHMLTPLLSHQAQIYQIDSLADLLGHPAALQAPVLVILEDLDDSILRDFSQHKLKALQLSLPQCRRLLWVSRQCQSGDPYGNMSIGLCRALAAEHPHIALQHLDMESKIDEFTPTVIAETLVRLAFGSAIKPESDLLWTSEPELLLKNGQTFIPRILPDQRLNDRLNAQKMVIKTSSSIKDGVEILPRANGYILSEPIATVTDMHLSQLKVKVLYSLLSAIQVGPHTTAFVSYGSLVDNPHVNVIAFAETNSSTVITSPTCVFPVLSAVSGQALLQITAFGALAEQLLSRVSPGNAVVLHQADDKLGAVIQQRAGELGVLVSNVSIHPYASQKSQQKSVPSSTKLVLDFASTTSVPWEQIVPAGCEVLTLNDLFTDGSQGSTPVASSIFEKAFGWARQQIATSQVVEIIPIANLAGRARADIPYSSVVDFTDSGVVQSIARSLDPARLFHSDKTYLLAGCTGGLGQALCRWMVSQGARFLALTTRNPARVSSTWLEELRQNGAQVSVFACDVANKGSLSAACELIESSMPPIAGVANAAMVLADRSFAELKVKDFHDVWGPKVEGTKNLDEIFNDRPLDFFILFSSLASIVGNRGQSNYVAANMFMSTISEQRRQRGLAASVFHIGMVLGVGYVSSTGIYESTLRQYNYMPIAEPEFLDMFSEAILVGRPQSDHSPELITGLSRHSLSEDTQKPFWHENHRFSHHSVTEIHQTEAATTAKASLTQSIQQAQNLDDVDAAIQDAFCTKLERMLQAAKDSIERHQPLINLGVDSLIAVEIRSWFFKELDVDIPVLKVLGGASVAELCHESATKVWTDAAPVVQTEAPPAQQVVQNKPAIKESPCVSAVPTPSITENSSSATSIFDSSSVPSSLSQSPDLSQASSEKGEADSDAGNSFSRQEELPIERSSPMSFAQERLWFLRGYLRDPTTYNVTISYKVAGPLDRKTLQNAFCSVIQRHEALRTCFYNDPKSHNPTQAVLTESNFQVELKVGASVEASFDQIRHHCYDLENGEILRTIMISPSPSQHFLVIGFHHIAFDGFSAQTLIRDLAIAYAGRPLPPAPPQYIDFAIKQRSEKLERVQCDLEYWKQEFPDLPPTLPLLDFAETKSRAPLTEYKLRSMTQMLPSDLTEGIRSAARGLGCTPFHFHLSILQIVLHRLLSVTDLCIGMTDANKNDPQFLETIGFFVNLLPIRFRLETTPTFADVVGQTKKKTDQALAHSRVSVDKLLDELHVPRSTLHQPLFQVAINYKMGSTQIVPLGQCQAHALDFEDARNAYDLHFEIETLSDGSTHLTVQSQRYLYTEHEISVVVETYLHLLSVLCQDPSRDIKTVDLAPPEKSKQALHLGQVSGSPSPRFLTLSRWAAHWASIQPTATAILDDQGARLSYDQVVAAADDLAHQLVEAGIQPGDRVGVYCEPSSNILVYIIGIHKTGCVYVPLDVQNPVGRLNLMVQDCQMALILCDETTAPRAREFETNAIITQFTPRASETRSVQYPDASKGSSVACILYTSGTTGVPKGVVIKHSNLAYSVAGLRERYALGQETVLQQTSWGFDVSLGQIYQGVFGGGTVVVASSPTRKDPAQLARLMHQEKITFTIMTTTQALSLIRYGSDDLRQCSLWKFALKAGEPVTSHLVDEFRALHLTNLQVSNAYGPSEATVLACHGSNELSPSAPRDTRHPPIGRALPNYSAYILDDCQQVVPVGFAGELYLGGAGVAQGYLNQDDLTASKFLPNPFAEAAWIENGWNRMYRTGDKAKFLPDGRIVFLGRIAGDNQRKLRGFRIELDDIASTIIRTSVGRVSNAAATIRGDLEAGDSSNQVLVAFVVLSAKEVLSSDSSSFIEGLRTSLPLPQYMCPSRIIVVDSLPVNSAGKLDQPAVDALPLPTLQSVHDAGHLTDTQLQLKELWLEALPILGDATISTDSDFFSVGGNSVLLVKLQSLVFRQFGITVPVADLFQQSTLAAMASKLETADPLRSVTHIDWDEETLPVLPSTMPVTDETDNAQQVTTNLEVLLTGATGFLGSAILKQLVDDPNVVRIHCIAIRTSPDGTLRSPVVSSPKIIQYPGDLSSPLLGLSSEQYMDLSQRVHRIIHNGAAVSFLRTYISLRAPNLDSTKALAAMAAPRHIPFHYISSGGVARLFEMDTLAPVSLAEYHPSSGGQNGYSSSKWASEVYLERCAEAHQLPVWIHRPSNITGDGTPQTDLLQRIIDASLKIQSVPVLTSWRGNFDWVPVEEVAGGVVAALHSAPLTGLKFVHHCAEHKVPVAELKAHLETKHGEKLDALPIDEWVNKAVKAGQLDAATEALARGVQDQSDAVFPSLLKSE</sequence>
<feature type="compositionally biased region" description="Low complexity" evidence="10">
    <location>
        <begin position="2476"/>
        <end position="2503"/>
    </location>
</feature>
<reference evidence="15" key="1">
    <citation type="journal article" date="2017" name="Nat. Microbiol.">
        <title>Global analysis of biosynthetic gene clusters reveals vast potential of secondary metabolite production in Penicillium species.</title>
        <authorList>
            <person name="Nielsen J.C."/>
            <person name="Grijseels S."/>
            <person name="Prigent S."/>
            <person name="Ji B."/>
            <person name="Dainat J."/>
            <person name="Nielsen K.F."/>
            <person name="Frisvad J.C."/>
            <person name="Workman M."/>
            <person name="Nielsen J."/>
        </authorList>
    </citation>
    <scope>NUCLEOTIDE SEQUENCE [LARGE SCALE GENOMIC DNA]</scope>
    <source>
        <strain evidence="15">IBT 29486</strain>
    </source>
</reference>
<evidence type="ECO:0000256" key="5">
    <source>
        <dbReference type="ARBA" id="ARBA00022679"/>
    </source>
</evidence>
<dbReference type="InterPro" id="IPR014031">
    <property type="entry name" value="Ketoacyl_synth_C"/>
</dbReference>
<dbReference type="InterPro" id="IPR014043">
    <property type="entry name" value="Acyl_transferase_dom"/>
</dbReference>
<dbReference type="Pfam" id="PF14765">
    <property type="entry name" value="PS-DH"/>
    <property type="match status" value="1"/>
</dbReference>
<evidence type="ECO:0000256" key="2">
    <source>
        <dbReference type="ARBA" id="ARBA00022553"/>
    </source>
</evidence>
<dbReference type="SMART" id="SM00823">
    <property type="entry name" value="PKS_PP"/>
    <property type="match status" value="2"/>
</dbReference>
<dbReference type="Gene3D" id="3.40.50.12780">
    <property type="entry name" value="N-terminal domain of ligase-like"/>
    <property type="match status" value="1"/>
</dbReference>
<dbReference type="PROSITE" id="PS50075">
    <property type="entry name" value="CARRIER"/>
    <property type="match status" value="2"/>
</dbReference>
<dbReference type="CDD" id="cd02440">
    <property type="entry name" value="AdoMet_MTases"/>
    <property type="match status" value="1"/>
</dbReference>
<dbReference type="Pfam" id="PF08242">
    <property type="entry name" value="Methyltransf_12"/>
    <property type="match status" value="1"/>
</dbReference>
<dbReference type="InterPro" id="IPR013217">
    <property type="entry name" value="Methyltransf_12"/>
</dbReference>
<dbReference type="InterPro" id="IPR049551">
    <property type="entry name" value="PKS_DH_C"/>
</dbReference>
<dbReference type="InterPro" id="IPR014030">
    <property type="entry name" value="Ketoacyl_synth_N"/>
</dbReference>
<dbReference type="CDD" id="cd05930">
    <property type="entry name" value="A_NRPS"/>
    <property type="match status" value="1"/>
</dbReference>
<dbReference type="InterPro" id="IPR020845">
    <property type="entry name" value="AMP-binding_CS"/>
</dbReference>
<dbReference type="InterPro" id="IPR020807">
    <property type="entry name" value="PKS_DH"/>
</dbReference>
<feature type="active site" description="Proton acceptor; for dehydratase activity" evidence="9">
    <location>
        <position position="964"/>
    </location>
</feature>
<dbReference type="SUPFAM" id="SSF52151">
    <property type="entry name" value="FabD/lysophospholipase-like"/>
    <property type="match status" value="1"/>
</dbReference>
<dbReference type="Pfam" id="PF08659">
    <property type="entry name" value="KR"/>
    <property type="match status" value="1"/>
</dbReference>
<dbReference type="Gene3D" id="3.30.300.30">
    <property type="match status" value="1"/>
</dbReference>
<dbReference type="InterPro" id="IPR001227">
    <property type="entry name" value="Ac_transferase_dom_sf"/>
</dbReference>
<dbReference type="PROSITE" id="PS00455">
    <property type="entry name" value="AMP_BINDING"/>
    <property type="match status" value="1"/>
</dbReference>
<keyword evidence="5" id="KW-0808">Transferase</keyword>
<organism evidence="14 15">
    <name type="scientific">Penicillium vulpinum</name>
    <dbReference type="NCBI Taxonomy" id="29845"/>
    <lineage>
        <taxon>Eukaryota</taxon>
        <taxon>Fungi</taxon>
        <taxon>Dikarya</taxon>
        <taxon>Ascomycota</taxon>
        <taxon>Pezizomycotina</taxon>
        <taxon>Eurotiomycetes</taxon>
        <taxon>Eurotiomycetidae</taxon>
        <taxon>Eurotiales</taxon>
        <taxon>Aspergillaceae</taxon>
        <taxon>Penicillium</taxon>
    </lineage>
</organism>
<dbReference type="Pfam" id="PF02801">
    <property type="entry name" value="Ketoacyl-synt_C"/>
    <property type="match status" value="1"/>
</dbReference>
<dbReference type="SMART" id="SM00827">
    <property type="entry name" value="PKS_AT"/>
    <property type="match status" value="1"/>
</dbReference>
<feature type="domain" description="PKS/mFAS DH" evidence="13">
    <location>
        <begin position="932"/>
        <end position="1231"/>
    </location>
</feature>
<dbReference type="Pfam" id="PF07993">
    <property type="entry name" value="NAD_binding_4"/>
    <property type="match status" value="1"/>
</dbReference>
<feature type="active site" description="Proton donor; for dehydratase activity" evidence="9">
    <location>
        <position position="1140"/>
    </location>
</feature>
<evidence type="ECO:0000259" key="12">
    <source>
        <dbReference type="PROSITE" id="PS52004"/>
    </source>
</evidence>
<dbReference type="GO" id="GO:0016874">
    <property type="term" value="F:ligase activity"/>
    <property type="evidence" value="ECO:0007669"/>
    <property type="project" value="UniProtKB-KW"/>
</dbReference>